<keyword evidence="3" id="KW-1185">Reference proteome</keyword>
<feature type="compositionally biased region" description="Basic and acidic residues" evidence="1">
    <location>
        <begin position="200"/>
        <end position="211"/>
    </location>
</feature>
<feature type="compositionally biased region" description="Basic residues" evidence="1">
    <location>
        <begin position="67"/>
        <end position="85"/>
    </location>
</feature>
<dbReference type="EMBL" id="EQ962653">
    <property type="protein sequence ID" value="EED21954.1"/>
    <property type="molecule type" value="Genomic_DNA"/>
</dbReference>
<dbReference type="HOGENOM" id="CLU_074872_0_0_1"/>
<dbReference type="InterPro" id="IPR024368">
    <property type="entry name" value="Ecl1/2/3"/>
</dbReference>
<feature type="compositionally biased region" description="Polar residues" evidence="1">
    <location>
        <begin position="272"/>
        <end position="289"/>
    </location>
</feature>
<feature type="compositionally biased region" description="Low complexity" evidence="1">
    <location>
        <begin position="290"/>
        <end position="310"/>
    </location>
</feature>
<dbReference type="PhylomeDB" id="B8M2P3"/>
<protein>
    <recommendedName>
        <fullName evidence="4">Life-span regulatory factor domain-containing protein</fullName>
    </recommendedName>
</protein>
<feature type="region of interest" description="Disordered" evidence="1">
    <location>
        <begin position="246"/>
        <end position="310"/>
    </location>
</feature>
<dbReference type="VEuPathDB" id="FungiDB:TSTA_091960"/>
<evidence type="ECO:0000313" key="2">
    <source>
        <dbReference type="EMBL" id="EED21954.1"/>
    </source>
</evidence>
<dbReference type="GeneID" id="8098581"/>
<feature type="region of interest" description="Disordered" evidence="1">
    <location>
        <begin position="1"/>
        <end position="100"/>
    </location>
</feature>
<evidence type="ECO:0000256" key="1">
    <source>
        <dbReference type="SAM" id="MobiDB-lite"/>
    </source>
</evidence>
<reference evidence="3" key="1">
    <citation type="journal article" date="2015" name="Genome Announc.">
        <title>Genome sequence of the AIDS-associated pathogen Penicillium marneffei (ATCC18224) and its near taxonomic relative Talaromyces stipitatus (ATCC10500).</title>
        <authorList>
            <person name="Nierman W.C."/>
            <person name="Fedorova-Abrams N.D."/>
            <person name="Andrianopoulos A."/>
        </authorList>
    </citation>
    <scope>NUCLEOTIDE SEQUENCE [LARGE SCALE GENOMIC DNA]</scope>
    <source>
        <strain evidence="3">ATCC 10500 / CBS 375.48 / QM 6759 / NRRL 1006</strain>
    </source>
</reference>
<feature type="compositionally biased region" description="Pro residues" evidence="1">
    <location>
        <begin position="40"/>
        <end position="52"/>
    </location>
</feature>
<feature type="region of interest" description="Disordered" evidence="1">
    <location>
        <begin position="340"/>
        <end position="360"/>
    </location>
</feature>
<feature type="region of interest" description="Disordered" evidence="1">
    <location>
        <begin position="200"/>
        <end position="232"/>
    </location>
</feature>
<gene>
    <name evidence="2" type="ORF">TSTA_091960</name>
</gene>
<evidence type="ECO:0008006" key="4">
    <source>
        <dbReference type="Google" id="ProtNLM"/>
    </source>
</evidence>
<dbReference type="eggNOG" id="ENOG502S77Z">
    <property type="taxonomic scope" value="Eukaryota"/>
</dbReference>
<organism evidence="2 3">
    <name type="scientific">Talaromyces stipitatus (strain ATCC 10500 / CBS 375.48 / QM 6759 / NRRL 1006)</name>
    <name type="common">Penicillium stipitatum</name>
    <dbReference type="NCBI Taxonomy" id="441959"/>
    <lineage>
        <taxon>Eukaryota</taxon>
        <taxon>Fungi</taxon>
        <taxon>Dikarya</taxon>
        <taxon>Ascomycota</taxon>
        <taxon>Pezizomycotina</taxon>
        <taxon>Eurotiomycetes</taxon>
        <taxon>Eurotiomycetidae</taxon>
        <taxon>Eurotiales</taxon>
        <taxon>Trichocomaceae</taxon>
        <taxon>Talaromyces</taxon>
        <taxon>Talaromyces sect. Talaromyces</taxon>
    </lineage>
</organism>
<proteinExistence type="predicted"/>
<dbReference type="AlphaFoldDB" id="B8M2P3"/>
<dbReference type="OMA" id="SSYTYTM"/>
<dbReference type="InParanoid" id="B8M2P3"/>
<dbReference type="OrthoDB" id="3599883at2759"/>
<name>B8M2P3_TALSN</name>
<dbReference type="RefSeq" id="XP_002478917.1">
    <property type="nucleotide sequence ID" value="XM_002478872.1"/>
</dbReference>
<feature type="compositionally biased region" description="Basic residues" evidence="1">
    <location>
        <begin position="1"/>
        <end position="10"/>
    </location>
</feature>
<accession>B8M2P3</accession>
<dbReference type="Pfam" id="PF12855">
    <property type="entry name" value="Ecl1"/>
    <property type="match status" value="1"/>
</dbReference>
<feature type="compositionally biased region" description="Polar residues" evidence="1">
    <location>
        <begin position="11"/>
        <end position="20"/>
    </location>
</feature>
<evidence type="ECO:0000313" key="3">
    <source>
        <dbReference type="Proteomes" id="UP000001745"/>
    </source>
</evidence>
<dbReference type="Proteomes" id="UP000001745">
    <property type="component" value="Unassembled WGS sequence"/>
</dbReference>
<sequence>MHRQQQKPHTRGTTNTSPPSTKRPPLHRHTSSPVAKTTPTPTPTPAPSPTSPTPKKGSAIKPQRPALYHRKTASAHFHHPQRNKSHQSLGRLLGAGSGPASYSVKPEVEHFEMATSFLQYCAMCEKQITVPSNSVLYCSESCRRKDSCKPLSASSYTYTMTSSPSSPINIDTSSSIMSTTPTSKPIPVSRPLVARIPSDLHDAKSDLDPTEWKPIISGGNHRHGRDGSSTSLASSDAWNYLSQFHHPRGQDERISSSTPSSSMPLFRRPPTARNSTSSLSTMAPSLVNTPSTTTASSSVTGSPPSSSSMSSASEYISAAIPSYGGYGNYTSTSEMAVAGMMDPSRPLPPRHNPSFSNGGAGATKGVELVVPHIMASAEEEDGHVQEGIWMRV</sequence>